<feature type="compositionally biased region" description="Polar residues" evidence="1">
    <location>
        <begin position="61"/>
        <end position="70"/>
    </location>
</feature>
<feature type="domain" description="Helix-turn-helix" evidence="2">
    <location>
        <begin position="195"/>
        <end position="239"/>
    </location>
</feature>
<feature type="region of interest" description="Disordered" evidence="1">
    <location>
        <begin position="1"/>
        <end position="100"/>
    </location>
</feature>
<dbReference type="Proteomes" id="UP000054567">
    <property type="component" value="Unassembled WGS sequence"/>
</dbReference>
<dbReference type="EMBL" id="DS268111">
    <property type="protein sequence ID" value="KMM68911.1"/>
    <property type="molecule type" value="Genomic_DNA"/>
</dbReference>
<proteinExistence type="predicted"/>
<dbReference type="OrthoDB" id="4085451at2759"/>
<evidence type="ECO:0000256" key="1">
    <source>
        <dbReference type="SAM" id="MobiDB-lite"/>
    </source>
</evidence>
<evidence type="ECO:0000259" key="2">
    <source>
        <dbReference type="Pfam" id="PF22943"/>
    </source>
</evidence>
<accession>A0A0J6F7F3</accession>
<name>A0A0J6F7F3_COCPO</name>
<feature type="region of interest" description="Disordered" evidence="1">
    <location>
        <begin position="112"/>
        <end position="165"/>
    </location>
</feature>
<organism evidence="3 4">
    <name type="scientific">Coccidioides posadasii RMSCC 3488</name>
    <dbReference type="NCBI Taxonomy" id="454284"/>
    <lineage>
        <taxon>Eukaryota</taxon>
        <taxon>Fungi</taxon>
        <taxon>Dikarya</taxon>
        <taxon>Ascomycota</taxon>
        <taxon>Pezizomycotina</taxon>
        <taxon>Eurotiomycetes</taxon>
        <taxon>Eurotiomycetidae</taxon>
        <taxon>Onygenales</taxon>
        <taxon>Onygenaceae</taxon>
        <taxon>Coccidioides</taxon>
    </lineage>
</organism>
<dbReference type="Pfam" id="PF22943">
    <property type="entry name" value="HTH_68"/>
    <property type="match status" value="1"/>
</dbReference>
<gene>
    <name evidence="3" type="ORF">CPAG_05234</name>
</gene>
<feature type="compositionally biased region" description="Low complexity" evidence="1">
    <location>
        <begin position="131"/>
        <end position="157"/>
    </location>
</feature>
<reference evidence="4" key="2">
    <citation type="journal article" date="2009" name="Genome Res.">
        <title>Comparative genomic analyses of the human fungal pathogens Coccidioides and their relatives.</title>
        <authorList>
            <person name="Sharpton T.J."/>
            <person name="Stajich J.E."/>
            <person name="Rounsley S.D."/>
            <person name="Gardner M.J."/>
            <person name="Wortman J.R."/>
            <person name="Jordar V.S."/>
            <person name="Maiti R."/>
            <person name="Kodira C.D."/>
            <person name="Neafsey D.E."/>
            <person name="Zeng Q."/>
            <person name="Hung C.-Y."/>
            <person name="McMahan C."/>
            <person name="Muszewska A."/>
            <person name="Grynberg M."/>
            <person name="Mandel M.A."/>
            <person name="Kellner E.M."/>
            <person name="Barker B.M."/>
            <person name="Galgiani J.N."/>
            <person name="Orbach M.J."/>
            <person name="Kirkland T.N."/>
            <person name="Cole G.T."/>
            <person name="Henn M.R."/>
            <person name="Birren B.W."/>
            <person name="Taylor J.W."/>
        </authorList>
    </citation>
    <scope>NUCLEOTIDE SEQUENCE [LARGE SCALE GENOMIC DNA]</scope>
    <source>
        <strain evidence="4">RMSCC 3488</strain>
    </source>
</reference>
<feature type="compositionally biased region" description="Low complexity" evidence="1">
    <location>
        <begin position="38"/>
        <end position="54"/>
    </location>
</feature>
<feature type="compositionally biased region" description="Basic and acidic residues" evidence="1">
    <location>
        <begin position="84"/>
        <end position="100"/>
    </location>
</feature>
<dbReference type="VEuPathDB" id="FungiDB:CPAG_05234"/>
<evidence type="ECO:0000313" key="4">
    <source>
        <dbReference type="Proteomes" id="UP000054567"/>
    </source>
</evidence>
<protein>
    <recommendedName>
        <fullName evidence="2">Helix-turn-helix domain-containing protein</fullName>
    </recommendedName>
</protein>
<evidence type="ECO:0000313" key="3">
    <source>
        <dbReference type="EMBL" id="KMM68911.1"/>
    </source>
</evidence>
<reference evidence="3 4" key="1">
    <citation type="submission" date="2007-06" db="EMBL/GenBank/DDBJ databases">
        <title>The Genome Sequence of Coccidioides posadasii RMSCC_3488.</title>
        <authorList>
            <consortium name="Coccidioides Genome Resources Consortium"/>
            <consortium name="The Broad Institute Genome Sequencing Platform"/>
            <person name="Henn M.R."/>
            <person name="Sykes S."/>
            <person name="Young S."/>
            <person name="Jaffe D."/>
            <person name="Berlin A."/>
            <person name="Alvarez P."/>
            <person name="Butler J."/>
            <person name="Gnerre S."/>
            <person name="Grabherr M."/>
            <person name="Mauceli E."/>
            <person name="Brockman W."/>
            <person name="Kodira C."/>
            <person name="Alvarado L."/>
            <person name="Zeng Q."/>
            <person name="Crawford M."/>
            <person name="Antoine C."/>
            <person name="Devon K."/>
            <person name="Galgiani J."/>
            <person name="Orsborn K."/>
            <person name="Lewis M.L."/>
            <person name="Nusbaum C."/>
            <person name="Galagan J."/>
            <person name="Birren B."/>
        </authorList>
    </citation>
    <scope>NUCLEOTIDE SEQUENCE [LARGE SCALE GENOMIC DNA]</scope>
    <source>
        <strain evidence="3 4">RMSCC 3488</strain>
    </source>
</reference>
<dbReference type="InterPro" id="IPR054448">
    <property type="entry name" value="HTH_put_ascomycetes"/>
</dbReference>
<dbReference type="AlphaFoldDB" id="A0A0J6F7F3"/>
<sequence length="242" mass="25505">MNRGIQAISPPTIPPAILASTATAHHPPGPRHSHNMGASASKPARAAASAATRRQYPIQPSPSTTTSHAQEPTAPKRKAGPVYHSKEQASRTKTEAIDLDARDPHFAASLRSIGPVIPNPTLSHSSTFNRPPASTTSTSISSSSSSSSSSTSSFSATPSPPNPAIQILSARSNLAKFAEQELESFGKQSHAGRQFLDVVTIKQILGMRDREGIGPDMIERHYRLKAGLVGRLGAKGVVGEVR</sequence>
<reference evidence="4" key="3">
    <citation type="journal article" date="2010" name="Genome Res.">
        <title>Population genomic sequencing of Coccidioides fungi reveals recent hybridization and transposon control.</title>
        <authorList>
            <person name="Neafsey D.E."/>
            <person name="Barker B.M."/>
            <person name="Sharpton T.J."/>
            <person name="Stajich J.E."/>
            <person name="Park D.J."/>
            <person name="Whiston E."/>
            <person name="Hung C.-Y."/>
            <person name="McMahan C."/>
            <person name="White J."/>
            <person name="Sykes S."/>
            <person name="Heiman D."/>
            <person name="Young S."/>
            <person name="Zeng Q."/>
            <person name="Abouelleil A."/>
            <person name="Aftuck L."/>
            <person name="Bessette D."/>
            <person name="Brown A."/>
            <person name="FitzGerald M."/>
            <person name="Lui A."/>
            <person name="Macdonald J.P."/>
            <person name="Priest M."/>
            <person name="Orbach M.J."/>
            <person name="Galgiani J.N."/>
            <person name="Kirkland T.N."/>
            <person name="Cole G.T."/>
            <person name="Birren B.W."/>
            <person name="Henn M.R."/>
            <person name="Taylor J.W."/>
            <person name="Rounsley S.D."/>
        </authorList>
    </citation>
    <scope>NUCLEOTIDE SEQUENCE [LARGE SCALE GENOMIC DNA]</scope>
    <source>
        <strain evidence="4">RMSCC 3488</strain>
    </source>
</reference>
<feature type="compositionally biased region" description="Polar residues" evidence="1">
    <location>
        <begin position="120"/>
        <end position="129"/>
    </location>
</feature>